<comment type="caution">
    <text evidence="1">The sequence shown here is derived from an EMBL/GenBank/DDBJ whole genome shotgun (WGS) entry which is preliminary data.</text>
</comment>
<evidence type="ECO:0000313" key="1">
    <source>
        <dbReference type="EMBL" id="MBB6250494.1"/>
    </source>
</evidence>
<reference evidence="1 2" key="1">
    <citation type="submission" date="2020-08" db="EMBL/GenBank/DDBJ databases">
        <title>Genomic Encyclopedia of Type Strains, Phase IV (KMG-IV): sequencing the most valuable type-strain genomes for metagenomic binning, comparative biology and taxonomic classification.</title>
        <authorList>
            <person name="Goeker M."/>
        </authorList>
    </citation>
    <scope>NUCLEOTIDE SEQUENCE [LARGE SCALE GENOMIC DNA]</scope>
    <source>
        <strain evidence="1 2">DSM 22198</strain>
    </source>
</reference>
<protein>
    <recommendedName>
        <fullName evidence="3">Dicarboxylate transport domain-containing protein</fullName>
    </recommendedName>
</protein>
<sequence>MPPWGRRWLWVLVPVIIFIAGGVLSARLFLPETAERRLAYVLAAAGFPQAQVTVRHAGWGWLEAGVRLAPGVEADTVLINFAGLVPWGPPASVALTGVSLDADRGGGQILARLMALPIGHLEIGTARLTRGSWSVPLELHAALDRQGEGWRGQAVVVPGEGWPAMALTVGLTKTSAGVALSLETAANAVPAIRGTLVGGDGTATADVTVKGLRVRDWPGPMAGHLVAHGGGDRWTVDATADTPNLHLVLGGARPWAGSQATPWGFTLTARGAGDWAGTATLTMAATDDGALAVSVSAADMTAPDLPLMAGFLSGGGTLRPQGDGAWRLDLGGPAQAGGRLRDGQGTPLSLGWDPGADGHLVLDWRGGWGSERRGHADAQGALVGRLGPAAAPLLAGGTTGLRGGADWDAQGLSRLEASAAVLEAPVLLGGRLEGARLAAGFDRTNRAAPWQATLAGGRVLGGWLPPLALGITLSGDPTKILTLAGQANGVGTPVVLGLTGQWTGAEKRGEVAVVLEPLALAGLQDLTRLLPTAGLTGPVRGEGTVAGGLRLSWDQGSLTGTGEVRADGVGLASPSLIVDGLGGKVVLDGLFPLHSPPAQHVAAKTVRAALAVGDVGLDFQLADGRVLLQGGDLAWAGGHVHLAPEEGGGFSATVAGVDLAQALPAWTAAGYDLQGSLGGRLLGRFDGLVPVLVFGGLQADAPGHIGYADTSGAGVPVVLNPDRNGKVALVTRALANYDYQALTLEPKGAILTDPRARLLMRGVNAEFYGGYPVDLDLDLDGGDLSTGGLSERR</sequence>
<dbReference type="AlphaFoldDB" id="A0A7X0AXN4"/>
<proteinExistence type="predicted"/>
<accession>A0A7X0AXN4</accession>
<dbReference type="EMBL" id="JACIIZ010000002">
    <property type="protein sequence ID" value="MBB6250494.1"/>
    <property type="molecule type" value="Genomic_DNA"/>
</dbReference>
<dbReference type="Pfam" id="PF11739">
    <property type="entry name" value="YdbH-like"/>
    <property type="match status" value="1"/>
</dbReference>
<evidence type="ECO:0000313" key="2">
    <source>
        <dbReference type="Proteomes" id="UP000539175"/>
    </source>
</evidence>
<dbReference type="InterPro" id="IPR021730">
    <property type="entry name" value="YdbH"/>
</dbReference>
<gene>
    <name evidence="1" type="ORF">FHS74_001035</name>
</gene>
<keyword evidence="2" id="KW-1185">Reference proteome</keyword>
<evidence type="ECO:0008006" key="3">
    <source>
        <dbReference type="Google" id="ProtNLM"/>
    </source>
</evidence>
<dbReference type="Proteomes" id="UP000539175">
    <property type="component" value="Unassembled WGS sequence"/>
</dbReference>
<organism evidence="1 2">
    <name type="scientific">Nitrospirillum iridis</name>
    <dbReference type="NCBI Taxonomy" id="765888"/>
    <lineage>
        <taxon>Bacteria</taxon>
        <taxon>Pseudomonadati</taxon>
        <taxon>Pseudomonadota</taxon>
        <taxon>Alphaproteobacteria</taxon>
        <taxon>Rhodospirillales</taxon>
        <taxon>Azospirillaceae</taxon>
        <taxon>Nitrospirillum</taxon>
    </lineage>
</organism>
<name>A0A7X0AXN4_9PROT</name>
<dbReference type="RefSeq" id="WP_184798076.1">
    <property type="nucleotide sequence ID" value="NZ_JACIIZ010000002.1"/>
</dbReference>